<name>A0A8K1G7T6_9PASS</name>
<sequence length="88" mass="9704">MLWLLRAPAAAREQLTSLLPSTGLGQGTACSGWGIGLLGVRQRWESPVDHLVDPHMEEAKFGTSQLERPHQMKDRGPVQDMFGLLDIP</sequence>
<keyword evidence="2" id="KW-1185">Reference proteome</keyword>
<protein>
    <submittedName>
        <fullName evidence="1">Uncharacterized protein</fullName>
    </submittedName>
</protein>
<organism evidence="1 2">
    <name type="scientific">Zosterops borbonicus</name>
    <dbReference type="NCBI Taxonomy" id="364589"/>
    <lineage>
        <taxon>Eukaryota</taxon>
        <taxon>Metazoa</taxon>
        <taxon>Chordata</taxon>
        <taxon>Craniata</taxon>
        <taxon>Vertebrata</taxon>
        <taxon>Euteleostomi</taxon>
        <taxon>Archelosauria</taxon>
        <taxon>Archosauria</taxon>
        <taxon>Dinosauria</taxon>
        <taxon>Saurischia</taxon>
        <taxon>Theropoda</taxon>
        <taxon>Coelurosauria</taxon>
        <taxon>Aves</taxon>
        <taxon>Neognathae</taxon>
        <taxon>Neoaves</taxon>
        <taxon>Telluraves</taxon>
        <taxon>Australaves</taxon>
        <taxon>Passeriformes</taxon>
        <taxon>Sylvioidea</taxon>
        <taxon>Zosteropidae</taxon>
        <taxon>Zosterops</taxon>
    </lineage>
</organism>
<accession>A0A8K1G7T6</accession>
<dbReference type="Proteomes" id="UP000796761">
    <property type="component" value="Unassembled WGS sequence"/>
</dbReference>
<gene>
    <name evidence="1" type="ORF">HGM15179_013554</name>
</gene>
<dbReference type="EMBL" id="SWJQ01000501">
    <property type="protein sequence ID" value="TRZ13559.1"/>
    <property type="molecule type" value="Genomic_DNA"/>
</dbReference>
<evidence type="ECO:0000313" key="1">
    <source>
        <dbReference type="EMBL" id="TRZ13559.1"/>
    </source>
</evidence>
<comment type="caution">
    <text evidence="1">The sequence shown here is derived from an EMBL/GenBank/DDBJ whole genome shotgun (WGS) entry which is preliminary data.</text>
</comment>
<proteinExistence type="predicted"/>
<evidence type="ECO:0000313" key="2">
    <source>
        <dbReference type="Proteomes" id="UP000796761"/>
    </source>
</evidence>
<reference evidence="1" key="1">
    <citation type="submission" date="2019-04" db="EMBL/GenBank/DDBJ databases">
        <title>Genome assembly of Zosterops borbonicus 15179.</title>
        <authorList>
            <person name="Leroy T."/>
            <person name="Anselmetti Y."/>
            <person name="Tilak M.-K."/>
            <person name="Nabholz B."/>
        </authorList>
    </citation>
    <scope>NUCLEOTIDE SEQUENCE</scope>
    <source>
        <strain evidence="1">HGM_15179</strain>
        <tissue evidence="1">Muscle</tissue>
    </source>
</reference>
<dbReference type="AlphaFoldDB" id="A0A8K1G7T6"/>